<comment type="similarity">
    <text evidence="14 16">Belongs to the type III pantothenate kinase family.</text>
</comment>
<feature type="binding site" evidence="16">
    <location>
        <begin position="13"/>
        <end position="20"/>
    </location>
    <ligand>
        <name>ATP</name>
        <dbReference type="ChEBI" id="CHEBI:30616"/>
    </ligand>
</feature>
<dbReference type="GO" id="GO:0005737">
    <property type="term" value="C:cytoplasm"/>
    <property type="evidence" value="ECO:0007669"/>
    <property type="project" value="UniProtKB-SubCell"/>
</dbReference>
<evidence type="ECO:0000256" key="12">
    <source>
        <dbReference type="ARBA" id="ARBA00022958"/>
    </source>
</evidence>
<keyword evidence="11 16" id="KW-0067">ATP-binding</keyword>
<evidence type="ECO:0000256" key="3">
    <source>
        <dbReference type="ARBA" id="ARBA00004496"/>
    </source>
</evidence>
<evidence type="ECO:0000313" key="18">
    <source>
        <dbReference type="Proteomes" id="UP000002574"/>
    </source>
</evidence>
<evidence type="ECO:0000256" key="16">
    <source>
        <dbReference type="HAMAP-Rule" id="MF_01274"/>
    </source>
</evidence>
<dbReference type="eggNOG" id="COG1521">
    <property type="taxonomic scope" value="Bacteria"/>
</dbReference>
<dbReference type="RefSeq" id="WP_012964102.1">
    <property type="nucleotide sequence ID" value="NC_013799.1"/>
</dbReference>
<dbReference type="GO" id="GO:0015937">
    <property type="term" value="P:coenzyme A biosynthetic process"/>
    <property type="evidence" value="ECO:0007669"/>
    <property type="project" value="UniProtKB-UniRule"/>
</dbReference>
<evidence type="ECO:0000256" key="9">
    <source>
        <dbReference type="ARBA" id="ARBA00022741"/>
    </source>
</evidence>
<dbReference type="Proteomes" id="UP000002574">
    <property type="component" value="Chromosome"/>
</dbReference>
<evidence type="ECO:0000256" key="15">
    <source>
        <dbReference type="ARBA" id="ARBA00040883"/>
    </source>
</evidence>
<dbReference type="HAMAP" id="MF_01274">
    <property type="entry name" value="Pantothen_kinase_3"/>
    <property type="match status" value="1"/>
</dbReference>
<evidence type="ECO:0000256" key="11">
    <source>
        <dbReference type="ARBA" id="ARBA00022840"/>
    </source>
</evidence>
<dbReference type="InterPro" id="IPR043129">
    <property type="entry name" value="ATPase_NBD"/>
</dbReference>
<evidence type="ECO:0000256" key="4">
    <source>
        <dbReference type="ARBA" id="ARBA00005225"/>
    </source>
</evidence>
<dbReference type="OrthoDB" id="14683at2"/>
<evidence type="ECO:0000256" key="1">
    <source>
        <dbReference type="ARBA" id="ARBA00001206"/>
    </source>
</evidence>
<evidence type="ECO:0000256" key="2">
    <source>
        <dbReference type="ARBA" id="ARBA00001958"/>
    </source>
</evidence>
<comment type="function">
    <text evidence="16">Catalyzes the phosphorylation of pantothenate (Pan), the first step in CoA biosynthesis.</text>
</comment>
<keyword evidence="10 16" id="KW-0418">Kinase</keyword>
<comment type="subcellular location">
    <subcellularLocation>
        <location evidence="3 16">Cytoplasm</location>
    </subcellularLocation>
</comment>
<dbReference type="EC" id="2.7.1.33" evidence="6 16"/>
<name>D3DJC0_HYDTT</name>
<keyword evidence="8 16" id="KW-0808">Transferase</keyword>
<evidence type="ECO:0000256" key="14">
    <source>
        <dbReference type="ARBA" id="ARBA00038036"/>
    </source>
</evidence>
<accession>D3DJC0</accession>
<evidence type="ECO:0000256" key="5">
    <source>
        <dbReference type="ARBA" id="ARBA00011738"/>
    </source>
</evidence>
<dbReference type="KEGG" id="hte:Hydth_1460"/>
<keyword evidence="12 16" id="KW-0630">Potassium</keyword>
<dbReference type="Gene3D" id="3.30.420.40">
    <property type="match status" value="2"/>
</dbReference>
<dbReference type="GO" id="GO:0005524">
    <property type="term" value="F:ATP binding"/>
    <property type="evidence" value="ECO:0007669"/>
    <property type="project" value="UniProtKB-UniRule"/>
</dbReference>
<reference evidence="17 18" key="1">
    <citation type="journal article" date="2010" name="J. Bacteriol.">
        <title>Complete genome sequence of the thermophilic, obligately chemolithoautotrophic hydrogen-oxidizing bacterium Hydrogenobacter thermophilus TK-6.</title>
        <authorList>
            <person name="Arai H."/>
            <person name="Kanbe H."/>
            <person name="Ishii M."/>
            <person name="Igarashi Y."/>
        </authorList>
    </citation>
    <scope>NUCLEOTIDE SEQUENCE [LARGE SCALE GENOMIC DNA]</scope>
    <source>
        <strain evidence="18">DSM 6534 / IAM 12695 / TK-6</strain>
    </source>
</reference>
<dbReference type="CDD" id="cd24015">
    <property type="entry name" value="ASKHA_NBD_PanK-III"/>
    <property type="match status" value="1"/>
</dbReference>
<evidence type="ECO:0000256" key="13">
    <source>
        <dbReference type="ARBA" id="ARBA00022993"/>
    </source>
</evidence>
<comment type="cofactor">
    <cofactor evidence="2">
        <name>K(+)</name>
        <dbReference type="ChEBI" id="CHEBI:29103"/>
    </cofactor>
</comment>
<sequence>MKGQRFTKVLILDVGNTSVDACLFEKNELIFLGKFAHEKVEELKGDYDKVYIASVKPSLNFTLMEVFKNADFITHECVPLRASFDTRKVGIDRLLNLYGALSFYSDNALVVSSGTALVLDALVDGVFEGGFISLGLSGKLRCLSERAELVPYINLEKVQEVFLGRDTKTALLGGIMKEAKSFIKAVLEELKTHYFKEFSLIITGGDGWLLEDLGTYDPLLLHKAILRIYKLL</sequence>
<feature type="active site" description="Proton acceptor" evidence="16">
    <location>
        <position position="92"/>
    </location>
</feature>
<comment type="caution">
    <text evidence="16">Lacks conserved residue(s) required for the propagation of feature annotation.</text>
</comment>
<dbReference type="KEGG" id="hth:HTH_1472"/>
<dbReference type="AlphaFoldDB" id="D3DJC0"/>
<dbReference type="InterPro" id="IPR004619">
    <property type="entry name" value="Type_III_PanK"/>
</dbReference>
<dbReference type="PANTHER" id="PTHR34265">
    <property type="entry name" value="TYPE III PANTOTHENATE KINASE"/>
    <property type="match status" value="1"/>
</dbReference>
<dbReference type="NCBIfam" id="TIGR00671">
    <property type="entry name" value="baf"/>
    <property type="match status" value="1"/>
</dbReference>
<comment type="cofactor">
    <cofactor evidence="16">
        <name>NH4(+)</name>
        <dbReference type="ChEBI" id="CHEBI:28938"/>
    </cofactor>
    <cofactor evidence="16">
        <name>K(+)</name>
        <dbReference type="ChEBI" id="CHEBI:29103"/>
    </cofactor>
    <text evidence="16">A monovalent cation. Ammonium or potassium.</text>
</comment>
<comment type="catalytic activity">
    <reaction evidence="1 16">
        <text>(R)-pantothenate + ATP = (R)-4'-phosphopantothenate + ADP + H(+)</text>
        <dbReference type="Rhea" id="RHEA:16373"/>
        <dbReference type="ChEBI" id="CHEBI:10986"/>
        <dbReference type="ChEBI" id="CHEBI:15378"/>
        <dbReference type="ChEBI" id="CHEBI:29032"/>
        <dbReference type="ChEBI" id="CHEBI:30616"/>
        <dbReference type="ChEBI" id="CHEBI:456216"/>
        <dbReference type="EC" id="2.7.1.33"/>
    </reaction>
</comment>
<feature type="binding site" evidence="16">
    <location>
        <position position="115"/>
    </location>
    <ligand>
        <name>ATP</name>
        <dbReference type="ChEBI" id="CHEBI:30616"/>
    </ligand>
</feature>
<gene>
    <name evidence="16" type="primary">coaX</name>
    <name evidence="17" type="ordered locus">HTH_1472</name>
</gene>
<dbReference type="PANTHER" id="PTHR34265:SF1">
    <property type="entry name" value="TYPE III PANTOTHENATE KINASE"/>
    <property type="match status" value="1"/>
</dbReference>
<evidence type="ECO:0000256" key="8">
    <source>
        <dbReference type="ARBA" id="ARBA00022679"/>
    </source>
</evidence>
<organism evidence="17 18">
    <name type="scientific">Hydrogenobacter thermophilus (strain DSM 6534 / IAM 12695 / TK-6)</name>
    <dbReference type="NCBI Taxonomy" id="608538"/>
    <lineage>
        <taxon>Bacteria</taxon>
        <taxon>Pseudomonadati</taxon>
        <taxon>Aquificota</taxon>
        <taxon>Aquificia</taxon>
        <taxon>Aquificales</taxon>
        <taxon>Aquificaceae</taxon>
        <taxon>Hydrogenobacter</taxon>
    </lineage>
</organism>
<feature type="binding site" evidence="16">
    <location>
        <position position="84"/>
    </location>
    <ligand>
        <name>substrate</name>
    </ligand>
</feature>
<dbReference type="STRING" id="608538.HTH_1472"/>
<dbReference type="Pfam" id="PF03309">
    <property type="entry name" value="Pan_kinase"/>
    <property type="match status" value="1"/>
</dbReference>
<feature type="binding site" evidence="16">
    <location>
        <begin position="90"/>
        <end position="93"/>
    </location>
    <ligand>
        <name>substrate</name>
    </ligand>
</feature>
<keyword evidence="7 16" id="KW-0963">Cytoplasm</keyword>
<keyword evidence="13 16" id="KW-0173">Coenzyme A biosynthesis</keyword>
<dbReference type="EMBL" id="AP011112">
    <property type="protein sequence ID" value="BAI69922.1"/>
    <property type="molecule type" value="Genomic_DNA"/>
</dbReference>
<proteinExistence type="inferred from homology"/>
<protein>
    <recommendedName>
        <fullName evidence="15 16">Type III pantothenate kinase</fullName>
        <ecNumber evidence="6 16">2.7.1.33</ecNumber>
    </recommendedName>
    <alternativeName>
        <fullName evidence="16">PanK-III</fullName>
    </alternativeName>
    <alternativeName>
        <fullName evidence="16">Pantothenic acid kinase</fullName>
    </alternativeName>
</protein>
<dbReference type="GO" id="GO:0004594">
    <property type="term" value="F:pantothenate kinase activity"/>
    <property type="evidence" value="ECO:0007669"/>
    <property type="project" value="UniProtKB-UniRule"/>
</dbReference>
<feature type="binding site" evidence="16">
    <location>
        <position position="167"/>
    </location>
    <ligand>
        <name>substrate</name>
    </ligand>
</feature>
<keyword evidence="9 16" id="KW-0547">Nucleotide-binding</keyword>
<dbReference type="UniPathway" id="UPA00241">
    <property type="reaction ID" value="UER00352"/>
</dbReference>
<evidence type="ECO:0000256" key="10">
    <source>
        <dbReference type="ARBA" id="ARBA00022777"/>
    </source>
</evidence>
<evidence type="ECO:0000256" key="7">
    <source>
        <dbReference type="ARBA" id="ARBA00022490"/>
    </source>
</evidence>
<dbReference type="SUPFAM" id="SSF53067">
    <property type="entry name" value="Actin-like ATPase domain"/>
    <property type="match status" value="2"/>
</dbReference>
<comment type="subunit">
    <text evidence="5 16">Homodimer.</text>
</comment>
<keyword evidence="18" id="KW-1185">Reference proteome</keyword>
<comment type="pathway">
    <text evidence="4 16">Cofactor biosynthesis; coenzyme A biosynthesis; CoA from (R)-pantothenate: step 1/5.</text>
</comment>
<evidence type="ECO:0000313" key="17">
    <source>
        <dbReference type="EMBL" id="BAI69922.1"/>
    </source>
</evidence>
<evidence type="ECO:0000256" key="6">
    <source>
        <dbReference type="ARBA" id="ARBA00012102"/>
    </source>
</evidence>